<organism evidence="4 5">
    <name type="scientific">Aquincola agrisoli</name>
    <dbReference type="NCBI Taxonomy" id="3119538"/>
    <lineage>
        <taxon>Bacteria</taxon>
        <taxon>Pseudomonadati</taxon>
        <taxon>Pseudomonadota</taxon>
        <taxon>Betaproteobacteria</taxon>
        <taxon>Burkholderiales</taxon>
        <taxon>Sphaerotilaceae</taxon>
        <taxon>Aquincola</taxon>
    </lineage>
</organism>
<dbReference type="CDD" id="cd02216">
    <property type="entry name" value="cupin_GDO-like_N"/>
    <property type="match status" value="1"/>
</dbReference>
<feature type="domain" description="Cupin type-2" evidence="3">
    <location>
        <begin position="279"/>
        <end position="346"/>
    </location>
</feature>
<protein>
    <submittedName>
        <fullName evidence="4">Cupin domain-containing protein</fullName>
    </submittedName>
</protein>
<dbReference type="PANTHER" id="PTHR41517:SF1">
    <property type="entry name" value="CUPIN"/>
    <property type="match status" value="1"/>
</dbReference>
<sequence>MGNPAYDAYRENVAGRSDVADTPELVAYYQQLAQLDTAALWTVANKIEPWEPKSASVPVLWRYRDLREHVLRSVDLVTPEKAGRRVIYLDNPGRRDVSAAVGWLYSGLQVMHPGEAASAHRHSSSALRFIMEGRGAYTIVDGHKMTLGANDFVLTPNGTWHEHGVEADGRTCIWQDGLDIPLVNTLEAGFYEVHPDLRQAVGHPVDDSVALWGAAGLRPQGQRWTHRYSPLFKYPWEPTYEALCRLARLQEGNPFDDTLMHYVNPVDGGHVMATIGASMQRLRPGFAGKAHRHTGSFLYQVAKGRGHSIIDGRRFDWQERDIFCVPSWAWHEHANASDSEDACLFCFSDLPVMEKLGLYHEQALADNGGRQPVAPLPG</sequence>
<dbReference type="InterPro" id="IPR047183">
    <property type="entry name" value="GDO-like"/>
</dbReference>
<dbReference type="Pfam" id="PF07883">
    <property type="entry name" value="Cupin_2"/>
    <property type="match status" value="2"/>
</dbReference>
<accession>A0AAW9QEN7</accession>
<keyword evidence="2" id="KW-0560">Oxidoreductase</keyword>
<dbReference type="Proteomes" id="UP001336250">
    <property type="component" value="Unassembled WGS sequence"/>
</dbReference>
<dbReference type="FunFam" id="2.60.120.10:FF:000274">
    <property type="entry name" value="Gentisate 1,2-dioxygenase"/>
    <property type="match status" value="1"/>
</dbReference>
<evidence type="ECO:0000256" key="1">
    <source>
        <dbReference type="ARBA" id="ARBA00022964"/>
    </source>
</evidence>
<keyword evidence="5" id="KW-1185">Reference proteome</keyword>
<evidence type="ECO:0000259" key="3">
    <source>
        <dbReference type="Pfam" id="PF07883"/>
    </source>
</evidence>
<dbReference type="EMBL" id="JAZIBG010000019">
    <property type="protein sequence ID" value="MEF7613817.1"/>
    <property type="molecule type" value="Genomic_DNA"/>
</dbReference>
<dbReference type="InterPro" id="IPR013096">
    <property type="entry name" value="Cupin_2"/>
</dbReference>
<dbReference type="CDD" id="cd06992">
    <property type="entry name" value="cupin_GDO-like_C"/>
    <property type="match status" value="1"/>
</dbReference>
<dbReference type="GO" id="GO:0051213">
    <property type="term" value="F:dioxygenase activity"/>
    <property type="evidence" value="ECO:0007669"/>
    <property type="project" value="UniProtKB-KW"/>
</dbReference>
<gene>
    <name evidence="4" type="ORF">V4F39_07835</name>
</gene>
<dbReference type="InterPro" id="IPR014710">
    <property type="entry name" value="RmlC-like_jellyroll"/>
</dbReference>
<keyword evidence="1" id="KW-0223">Dioxygenase</keyword>
<feature type="domain" description="Cupin type-2" evidence="3">
    <location>
        <begin position="108"/>
        <end position="174"/>
    </location>
</feature>
<evidence type="ECO:0000256" key="2">
    <source>
        <dbReference type="ARBA" id="ARBA00023002"/>
    </source>
</evidence>
<evidence type="ECO:0000313" key="4">
    <source>
        <dbReference type="EMBL" id="MEF7613817.1"/>
    </source>
</evidence>
<proteinExistence type="predicted"/>
<evidence type="ECO:0000313" key="5">
    <source>
        <dbReference type="Proteomes" id="UP001336250"/>
    </source>
</evidence>
<reference evidence="4 5" key="1">
    <citation type="submission" date="2024-02" db="EMBL/GenBank/DDBJ databases">
        <title>Genome sequence of Aquincola sp. MAHUQ-54.</title>
        <authorList>
            <person name="Huq M.A."/>
        </authorList>
    </citation>
    <scope>NUCLEOTIDE SEQUENCE [LARGE SCALE GENOMIC DNA]</scope>
    <source>
        <strain evidence="4 5">MAHUQ-54</strain>
    </source>
</reference>
<dbReference type="Gene3D" id="2.60.120.10">
    <property type="entry name" value="Jelly Rolls"/>
    <property type="match status" value="1"/>
</dbReference>
<dbReference type="InterPro" id="IPR011051">
    <property type="entry name" value="RmlC_Cupin_sf"/>
</dbReference>
<dbReference type="AlphaFoldDB" id="A0AAW9QEN7"/>
<dbReference type="PANTHER" id="PTHR41517">
    <property type="entry name" value="1,2-DIOXYGENASE PROTEIN-RELATED"/>
    <property type="match status" value="1"/>
</dbReference>
<comment type="caution">
    <text evidence="4">The sequence shown here is derived from an EMBL/GenBank/DDBJ whole genome shotgun (WGS) entry which is preliminary data.</text>
</comment>
<name>A0AAW9QEN7_9BURK</name>
<dbReference type="RefSeq" id="WP_332288753.1">
    <property type="nucleotide sequence ID" value="NZ_JAZIBG010000019.1"/>
</dbReference>
<dbReference type="SUPFAM" id="SSF51182">
    <property type="entry name" value="RmlC-like cupins"/>
    <property type="match status" value="1"/>
</dbReference>